<name>A0A9Q8Q8N1_9HYPO</name>
<organism evidence="2 3">
    <name type="scientific">Purpureocillium takamizusanense</name>
    <dbReference type="NCBI Taxonomy" id="2060973"/>
    <lineage>
        <taxon>Eukaryota</taxon>
        <taxon>Fungi</taxon>
        <taxon>Dikarya</taxon>
        <taxon>Ascomycota</taxon>
        <taxon>Pezizomycotina</taxon>
        <taxon>Sordariomycetes</taxon>
        <taxon>Hypocreomycetidae</taxon>
        <taxon>Hypocreales</taxon>
        <taxon>Ophiocordycipitaceae</taxon>
        <taxon>Purpureocillium</taxon>
    </lineage>
</organism>
<sequence>MYASDELAPSLASCDQHNETHCPGTRNRGLGSPAVCSPGKGPWLGQGPGGLSVGVPARIPHPHPHPRRRHVTPLCDAGDDGPQLPAALPCRLEANGRATDGLGDDGKERGEGGKGACDEEQQPVTAICQLSSFWRALVVEQSLPACRL</sequence>
<evidence type="ECO:0000256" key="1">
    <source>
        <dbReference type="SAM" id="MobiDB-lite"/>
    </source>
</evidence>
<dbReference type="RefSeq" id="XP_047837903.1">
    <property type="nucleotide sequence ID" value="XM_047981942.1"/>
</dbReference>
<keyword evidence="3" id="KW-1185">Reference proteome</keyword>
<protein>
    <submittedName>
        <fullName evidence="2">Uncharacterized protein</fullName>
    </submittedName>
</protein>
<feature type="compositionally biased region" description="Gly residues" evidence="1">
    <location>
        <begin position="42"/>
        <end position="52"/>
    </location>
</feature>
<dbReference type="KEGG" id="ptkz:JDV02_001052"/>
<gene>
    <name evidence="2" type="ORF">JDV02_001052</name>
</gene>
<dbReference type="GeneID" id="72063016"/>
<feature type="region of interest" description="Disordered" evidence="1">
    <location>
        <begin position="1"/>
        <end position="78"/>
    </location>
</feature>
<evidence type="ECO:0000313" key="2">
    <source>
        <dbReference type="EMBL" id="UNI14422.1"/>
    </source>
</evidence>
<accession>A0A9Q8Q8N1</accession>
<feature type="compositionally biased region" description="Basic residues" evidence="1">
    <location>
        <begin position="60"/>
        <end position="71"/>
    </location>
</feature>
<proteinExistence type="predicted"/>
<feature type="region of interest" description="Disordered" evidence="1">
    <location>
        <begin position="94"/>
        <end position="120"/>
    </location>
</feature>
<dbReference type="Proteomes" id="UP000829364">
    <property type="component" value="Chromosome 1"/>
</dbReference>
<reference evidence="2" key="1">
    <citation type="submission" date="2021-11" db="EMBL/GenBank/DDBJ databases">
        <title>Purpureocillium_takamizusanense_genome.</title>
        <authorList>
            <person name="Nguyen N.-H."/>
        </authorList>
    </citation>
    <scope>NUCLEOTIDE SEQUENCE</scope>
    <source>
        <strain evidence="2">PT3</strain>
    </source>
</reference>
<dbReference type="AlphaFoldDB" id="A0A9Q8Q8N1"/>
<dbReference type="EMBL" id="CP086354">
    <property type="protein sequence ID" value="UNI14422.1"/>
    <property type="molecule type" value="Genomic_DNA"/>
</dbReference>
<evidence type="ECO:0000313" key="3">
    <source>
        <dbReference type="Proteomes" id="UP000829364"/>
    </source>
</evidence>